<proteinExistence type="evidence at transcript level"/>
<accession>T2MFB0</accession>
<comment type="similarity">
    <text evidence="2">Belongs to the aequorin family.</text>
</comment>
<evidence type="ECO:0000259" key="8">
    <source>
        <dbReference type="PROSITE" id="PS50222"/>
    </source>
</evidence>
<dbReference type="OrthoDB" id="191686at2759"/>
<evidence type="ECO:0000256" key="5">
    <source>
        <dbReference type="ARBA" id="ARBA00022837"/>
    </source>
</evidence>
<feature type="domain" description="EF-hand" evidence="8">
    <location>
        <begin position="114"/>
        <end position="149"/>
    </location>
</feature>
<evidence type="ECO:0000313" key="9">
    <source>
        <dbReference type="EMBL" id="CDG70570.1"/>
    </source>
</evidence>
<feature type="domain" description="EF-hand" evidence="8">
    <location>
        <begin position="162"/>
        <end position="197"/>
    </location>
</feature>
<dbReference type="SUPFAM" id="SSF47473">
    <property type="entry name" value="EF-hand"/>
    <property type="match status" value="1"/>
</dbReference>
<dbReference type="Pfam" id="PF00036">
    <property type="entry name" value="EF-hand_1"/>
    <property type="match status" value="1"/>
</dbReference>
<protein>
    <submittedName>
        <fullName evidence="9">Neuronal calcium sensor 1</fullName>
    </submittedName>
</protein>
<evidence type="ECO:0000256" key="1">
    <source>
        <dbReference type="ARBA" id="ARBA00006049"/>
    </source>
</evidence>
<dbReference type="EMBL" id="HAAD01004338">
    <property type="protein sequence ID" value="CDG70570.1"/>
    <property type="molecule type" value="mRNA"/>
</dbReference>
<dbReference type="AlphaFoldDB" id="T2MFB0"/>
<evidence type="ECO:0000256" key="3">
    <source>
        <dbReference type="ARBA" id="ARBA00022723"/>
    </source>
</evidence>
<dbReference type="InterPro" id="IPR002048">
    <property type="entry name" value="EF_hand_dom"/>
</dbReference>
<organism evidence="9">
    <name type="scientific">Hydra vulgaris</name>
    <name type="common">Hydra</name>
    <name type="synonym">Hydra attenuata</name>
    <dbReference type="NCBI Taxonomy" id="6087"/>
    <lineage>
        <taxon>Eukaryota</taxon>
        <taxon>Metazoa</taxon>
        <taxon>Cnidaria</taxon>
        <taxon>Hydrozoa</taxon>
        <taxon>Hydroidolina</taxon>
        <taxon>Anthoathecata</taxon>
        <taxon>Aplanulata</taxon>
        <taxon>Hydridae</taxon>
        <taxon>Hydra</taxon>
    </lineage>
</organism>
<keyword evidence="3" id="KW-0479">Metal-binding</keyword>
<dbReference type="PROSITE" id="PS00018">
    <property type="entry name" value="EF_HAND_1"/>
    <property type="match status" value="2"/>
</dbReference>
<evidence type="ECO:0000256" key="4">
    <source>
        <dbReference type="ARBA" id="ARBA00022737"/>
    </source>
</evidence>
<comment type="similarity">
    <text evidence="1">Belongs to the recoverin family.</text>
</comment>
<dbReference type="CDD" id="cd00051">
    <property type="entry name" value="EFh"/>
    <property type="match status" value="2"/>
</dbReference>
<dbReference type="Gene3D" id="1.10.238.10">
    <property type="entry name" value="EF-hand"/>
    <property type="match status" value="1"/>
</dbReference>
<dbReference type="InterPro" id="IPR028846">
    <property type="entry name" value="Recoverin"/>
</dbReference>
<dbReference type="GO" id="GO:0005509">
    <property type="term" value="F:calcium ion binding"/>
    <property type="evidence" value="ECO:0007669"/>
    <property type="project" value="InterPro"/>
</dbReference>
<dbReference type="FunFam" id="1.10.238.10:FF:000009">
    <property type="entry name" value="Visinin-like protein 1"/>
    <property type="match status" value="1"/>
</dbReference>
<gene>
    <name evidence="9" type="primary">NCS1</name>
</gene>
<reference evidence="9" key="1">
    <citation type="journal article" date="2013" name="Genome Biol. Evol.">
        <title>Punctuated emergences of genetic and phenotypic innovations in eumetazoan, bilaterian, euteleostome, and hominidae ancestors.</title>
        <authorList>
            <person name="Wenger Y."/>
            <person name="Galliot B."/>
        </authorList>
    </citation>
    <scope>NUCLEOTIDE SEQUENCE</scope>
    <source>
        <tissue evidence="9">Whole animals</tissue>
    </source>
</reference>
<dbReference type="GO" id="GO:0008218">
    <property type="term" value="P:bioluminescence"/>
    <property type="evidence" value="ECO:0007669"/>
    <property type="project" value="UniProtKB-KW"/>
</dbReference>
<keyword evidence="6" id="KW-0455">Luminescence</keyword>
<dbReference type="Pfam" id="PF13499">
    <property type="entry name" value="EF-hand_7"/>
    <property type="match status" value="1"/>
</dbReference>
<dbReference type="PANTHER" id="PTHR23055:SF172">
    <property type="entry name" value="EF-HAND DOMAIN-CONTAINING PROTEIN"/>
    <property type="match status" value="1"/>
</dbReference>
<keyword evidence="4" id="KW-0677">Repeat</keyword>
<evidence type="ECO:0000256" key="2">
    <source>
        <dbReference type="ARBA" id="ARBA00007828"/>
    </source>
</evidence>
<evidence type="ECO:0000256" key="7">
    <source>
        <dbReference type="ARBA" id="ARBA00023262"/>
    </source>
</evidence>
<keyword evidence="7" id="KW-0599">Photoprotein</keyword>
<feature type="domain" description="EF-hand" evidence="8">
    <location>
        <begin position="78"/>
        <end position="113"/>
    </location>
</feature>
<dbReference type="PROSITE" id="PS50222">
    <property type="entry name" value="EF_HAND_2"/>
    <property type="match status" value="3"/>
</dbReference>
<dbReference type="InterPro" id="IPR018247">
    <property type="entry name" value="EF_Hand_1_Ca_BS"/>
</dbReference>
<sequence length="215" mass="25378">MRHFSRSNLENIYIINIKMGAKGTKLTPEEIKELQKATYFDKKELQKWYRDFMKDCPSGKLHQEEFERIYQQFFPFGDPSKFAAFVFKVFDKNADGCINFQEFITALSITSRGTLDEKLEWAFSLYDLDKNGYITRDEMLHIVESIYRMVGKMVDLPEDENTPDKRVDKIFKKMDKNFDGQLTMEEFREGSKCDPWIVQALAIDIPEEEVVQEKS</sequence>
<dbReference type="PRINTS" id="PR00450">
    <property type="entry name" value="RECOVERIN"/>
</dbReference>
<dbReference type="SMART" id="SM00054">
    <property type="entry name" value="EFh"/>
    <property type="match status" value="3"/>
</dbReference>
<name>T2MFB0_HYDVU</name>
<dbReference type="PANTHER" id="PTHR23055">
    <property type="entry name" value="CALCIUM BINDING PROTEINS"/>
    <property type="match status" value="1"/>
</dbReference>
<keyword evidence="5" id="KW-0106">Calcium</keyword>
<dbReference type="InterPro" id="IPR011992">
    <property type="entry name" value="EF-hand-dom_pair"/>
</dbReference>
<evidence type="ECO:0000256" key="6">
    <source>
        <dbReference type="ARBA" id="ARBA00023223"/>
    </source>
</evidence>